<dbReference type="Gene3D" id="3.40.190.10">
    <property type="entry name" value="Periplasmic binding protein-like II"/>
    <property type="match status" value="2"/>
</dbReference>
<evidence type="ECO:0000313" key="6">
    <source>
        <dbReference type="EMBL" id="TQM73559.1"/>
    </source>
</evidence>
<dbReference type="PANTHER" id="PTHR30126:SF39">
    <property type="entry name" value="HTH-TYPE TRANSCRIPTIONAL REGULATOR CYSL"/>
    <property type="match status" value="1"/>
</dbReference>
<evidence type="ECO:0000256" key="4">
    <source>
        <dbReference type="ARBA" id="ARBA00023163"/>
    </source>
</evidence>
<dbReference type="InterPro" id="IPR005119">
    <property type="entry name" value="LysR_subst-bd"/>
</dbReference>
<dbReference type="Proteomes" id="UP000319213">
    <property type="component" value="Unassembled WGS sequence"/>
</dbReference>
<dbReference type="GO" id="GO:0003700">
    <property type="term" value="F:DNA-binding transcription factor activity"/>
    <property type="evidence" value="ECO:0007669"/>
    <property type="project" value="InterPro"/>
</dbReference>
<evidence type="ECO:0000256" key="1">
    <source>
        <dbReference type="ARBA" id="ARBA00009437"/>
    </source>
</evidence>
<evidence type="ECO:0000313" key="7">
    <source>
        <dbReference type="Proteomes" id="UP000319213"/>
    </source>
</evidence>
<dbReference type="CDD" id="cd05466">
    <property type="entry name" value="PBP2_LTTR_substrate"/>
    <property type="match status" value="1"/>
</dbReference>
<sequence length="318" mass="33582">MPDARHLPQPPFPGSVDDIDLTLLRTFLAAHRAGSMTKAAAELGLSQPGVTAQIRRLERRLGVTLFHRAGRGLTPTAAGDELALRVGPHLDALTAALNEVVTTADSPFTRTVLLGGPPELTAVRVLPSLGELYSRGLRVRVTTGLADDLLAELAGGGLDLVVSTIRPRGRAITGVPIADEEFVLVASPQLAAGLDRDRLAADPAGVLAGLPLVAYSEELPIVRRYWRHVFGRPVPRVPPAVVVADLRAVAAACAAGAGYTALPRYLITDLLAAGRLVLLHEPEDPPINTFYLAWRSSAVPHPAVGAVRAHLKASAAHW</sequence>
<comment type="caution">
    <text evidence="6">The sequence shown here is derived from an EMBL/GenBank/DDBJ whole genome shotgun (WGS) entry which is preliminary data.</text>
</comment>
<evidence type="ECO:0000259" key="5">
    <source>
        <dbReference type="PROSITE" id="PS50931"/>
    </source>
</evidence>
<feature type="domain" description="HTH lysR-type" evidence="5">
    <location>
        <begin position="19"/>
        <end position="76"/>
    </location>
</feature>
<proteinExistence type="inferred from homology"/>
<evidence type="ECO:0000256" key="2">
    <source>
        <dbReference type="ARBA" id="ARBA00023015"/>
    </source>
</evidence>
<dbReference type="AlphaFoldDB" id="A0A543ISJ6"/>
<dbReference type="Pfam" id="PF03466">
    <property type="entry name" value="LysR_substrate"/>
    <property type="match status" value="1"/>
</dbReference>
<protein>
    <submittedName>
        <fullName evidence="6">DNA-binding transcriptional LysR family regulator</fullName>
    </submittedName>
</protein>
<comment type="similarity">
    <text evidence="1">Belongs to the LysR transcriptional regulatory family.</text>
</comment>
<dbReference type="Gene3D" id="1.10.10.10">
    <property type="entry name" value="Winged helix-like DNA-binding domain superfamily/Winged helix DNA-binding domain"/>
    <property type="match status" value="1"/>
</dbReference>
<dbReference type="PROSITE" id="PS50931">
    <property type="entry name" value="HTH_LYSR"/>
    <property type="match status" value="1"/>
</dbReference>
<dbReference type="InterPro" id="IPR036388">
    <property type="entry name" value="WH-like_DNA-bd_sf"/>
</dbReference>
<name>A0A543ISJ6_9ACTN</name>
<dbReference type="SUPFAM" id="SSF46785">
    <property type="entry name" value="Winged helix' DNA-binding domain"/>
    <property type="match status" value="1"/>
</dbReference>
<dbReference type="InterPro" id="IPR000847">
    <property type="entry name" value="LysR_HTH_N"/>
</dbReference>
<keyword evidence="7" id="KW-1185">Reference proteome</keyword>
<keyword evidence="2" id="KW-0805">Transcription regulation</keyword>
<dbReference type="InterPro" id="IPR036390">
    <property type="entry name" value="WH_DNA-bd_sf"/>
</dbReference>
<dbReference type="SUPFAM" id="SSF53850">
    <property type="entry name" value="Periplasmic binding protein-like II"/>
    <property type="match status" value="1"/>
</dbReference>
<reference evidence="6 7" key="1">
    <citation type="submission" date="2019-06" db="EMBL/GenBank/DDBJ databases">
        <title>Sequencing the genomes of 1000 actinobacteria strains.</title>
        <authorList>
            <person name="Klenk H.-P."/>
        </authorList>
    </citation>
    <scope>NUCLEOTIDE SEQUENCE [LARGE SCALE GENOMIC DNA]</scope>
    <source>
        <strain evidence="6 7">DSM 43186</strain>
    </source>
</reference>
<gene>
    <name evidence="6" type="ORF">FHX40_0207</name>
</gene>
<dbReference type="EMBL" id="VFPQ01000001">
    <property type="protein sequence ID" value="TQM73559.1"/>
    <property type="molecule type" value="Genomic_DNA"/>
</dbReference>
<evidence type="ECO:0000256" key="3">
    <source>
        <dbReference type="ARBA" id="ARBA00023125"/>
    </source>
</evidence>
<dbReference type="GO" id="GO:0000976">
    <property type="term" value="F:transcription cis-regulatory region binding"/>
    <property type="evidence" value="ECO:0007669"/>
    <property type="project" value="TreeGrafter"/>
</dbReference>
<accession>A0A543ISJ6</accession>
<keyword evidence="4" id="KW-0804">Transcription</keyword>
<dbReference type="Pfam" id="PF00126">
    <property type="entry name" value="HTH_1"/>
    <property type="match status" value="1"/>
</dbReference>
<organism evidence="6 7">
    <name type="scientific">Thermopolyspora flexuosa</name>
    <dbReference type="NCBI Taxonomy" id="103836"/>
    <lineage>
        <taxon>Bacteria</taxon>
        <taxon>Bacillati</taxon>
        <taxon>Actinomycetota</taxon>
        <taxon>Actinomycetes</taxon>
        <taxon>Streptosporangiales</taxon>
        <taxon>Streptosporangiaceae</taxon>
        <taxon>Thermopolyspora</taxon>
    </lineage>
</organism>
<dbReference type="PANTHER" id="PTHR30126">
    <property type="entry name" value="HTH-TYPE TRANSCRIPTIONAL REGULATOR"/>
    <property type="match status" value="1"/>
</dbReference>
<dbReference type="PRINTS" id="PR00039">
    <property type="entry name" value="HTHLYSR"/>
</dbReference>
<keyword evidence="3 6" id="KW-0238">DNA-binding</keyword>